<evidence type="ECO:0000259" key="2">
    <source>
        <dbReference type="PROSITE" id="PS51233"/>
    </source>
</evidence>
<feature type="domain" description="VWFD" evidence="2">
    <location>
        <begin position="54"/>
        <end position="260"/>
    </location>
</feature>
<evidence type="ECO:0000313" key="4">
    <source>
        <dbReference type="Proteomes" id="UP001152320"/>
    </source>
</evidence>
<evidence type="ECO:0000313" key="3">
    <source>
        <dbReference type="EMBL" id="KAJ8021537.1"/>
    </source>
</evidence>
<dbReference type="PROSITE" id="PS51233">
    <property type="entry name" value="VWFD"/>
    <property type="match status" value="1"/>
</dbReference>
<feature type="signal peptide" evidence="1">
    <location>
        <begin position="1"/>
        <end position="23"/>
    </location>
</feature>
<organism evidence="3 4">
    <name type="scientific">Holothuria leucospilota</name>
    <name type="common">Black long sea cucumber</name>
    <name type="synonym">Mertensiothuria leucospilota</name>
    <dbReference type="NCBI Taxonomy" id="206669"/>
    <lineage>
        <taxon>Eukaryota</taxon>
        <taxon>Metazoa</taxon>
        <taxon>Echinodermata</taxon>
        <taxon>Eleutherozoa</taxon>
        <taxon>Echinozoa</taxon>
        <taxon>Holothuroidea</taxon>
        <taxon>Aspidochirotacea</taxon>
        <taxon>Aspidochirotida</taxon>
        <taxon>Holothuriidae</taxon>
        <taxon>Holothuria</taxon>
    </lineage>
</organism>
<accession>A0A9Q0YJY9</accession>
<dbReference type="InterPro" id="IPR001846">
    <property type="entry name" value="VWF_type-D"/>
</dbReference>
<gene>
    <name evidence="3" type="ORF">HOLleu_38776</name>
</gene>
<keyword evidence="1" id="KW-0732">Signal</keyword>
<dbReference type="EMBL" id="JAIZAY010000021">
    <property type="protein sequence ID" value="KAJ8021537.1"/>
    <property type="molecule type" value="Genomic_DNA"/>
</dbReference>
<reference evidence="3" key="1">
    <citation type="submission" date="2021-10" db="EMBL/GenBank/DDBJ databases">
        <title>Tropical sea cucumber genome reveals ecological adaptation and Cuvierian tubules defense mechanism.</title>
        <authorList>
            <person name="Chen T."/>
        </authorList>
    </citation>
    <scope>NUCLEOTIDE SEQUENCE</scope>
    <source>
        <strain evidence="3">Nanhai2018</strain>
        <tissue evidence="3">Muscle</tissue>
    </source>
</reference>
<comment type="caution">
    <text evidence="3">The sequence shown here is derived from an EMBL/GenBank/DDBJ whole genome shotgun (WGS) entry which is preliminary data.</text>
</comment>
<dbReference type="AlphaFoldDB" id="A0A9Q0YJY9"/>
<proteinExistence type="predicted"/>
<keyword evidence="4" id="KW-1185">Reference proteome</keyword>
<dbReference type="Proteomes" id="UP001152320">
    <property type="component" value="Chromosome 21"/>
</dbReference>
<name>A0A9Q0YJY9_HOLLE</name>
<evidence type="ECO:0000256" key="1">
    <source>
        <dbReference type="SAM" id="SignalP"/>
    </source>
</evidence>
<protein>
    <recommendedName>
        <fullName evidence="2">VWFD domain-containing protein</fullName>
    </recommendedName>
</protein>
<sequence>MFNQKGLPLLMVTVIMVTKSALAQTTLPPPCYEYPKYDSLFQDCGPLDNPDDYDMCCLRGDPHITTFDLLKYSYVGREGWFTAVIPCDENNNTLQIDVYLSPRFNKKQFRATGLRIMKNGTTYEFKWNTKVKTLEVTHANGNVTNEELEYNDPHLAAWIMPPNANPLYSHKLIIRCKHVKIVINCKFHMVYIYLLKDWSAVMPPCGLCGCLNAVPADDTDCVKNCRSDYDTEDNDCSDNDPNCEIPDFGNLWMVKQGNTPVGRKRK</sequence>
<dbReference type="Pfam" id="PF00094">
    <property type="entry name" value="VWD"/>
    <property type="match status" value="1"/>
</dbReference>
<feature type="chain" id="PRO_5040179390" description="VWFD domain-containing protein" evidence="1">
    <location>
        <begin position="24"/>
        <end position="266"/>
    </location>
</feature>